<keyword evidence="5" id="KW-1185">Reference proteome</keyword>
<dbReference type="GO" id="GO:0003676">
    <property type="term" value="F:nucleic acid binding"/>
    <property type="evidence" value="ECO:0007669"/>
    <property type="project" value="InterPro"/>
</dbReference>
<dbReference type="EnsemblPlants" id="evm.model.06.1536">
    <property type="protein sequence ID" value="cds.evm.model.06.1536"/>
    <property type="gene ID" value="evm.TU.06.1536"/>
</dbReference>
<proteinExistence type="predicted"/>
<organism evidence="4 5">
    <name type="scientific">Cannabis sativa</name>
    <name type="common">Hemp</name>
    <name type="synonym">Marijuana</name>
    <dbReference type="NCBI Taxonomy" id="3483"/>
    <lineage>
        <taxon>Eukaryota</taxon>
        <taxon>Viridiplantae</taxon>
        <taxon>Streptophyta</taxon>
        <taxon>Embryophyta</taxon>
        <taxon>Tracheophyta</taxon>
        <taxon>Spermatophyta</taxon>
        <taxon>Magnoliopsida</taxon>
        <taxon>eudicotyledons</taxon>
        <taxon>Gunneridae</taxon>
        <taxon>Pentapetalae</taxon>
        <taxon>rosids</taxon>
        <taxon>fabids</taxon>
        <taxon>Rosales</taxon>
        <taxon>Cannabaceae</taxon>
        <taxon>Cannabis</taxon>
    </lineage>
</organism>
<evidence type="ECO:0000256" key="2">
    <source>
        <dbReference type="SAM" id="MobiDB-lite"/>
    </source>
</evidence>
<evidence type="ECO:0000259" key="3">
    <source>
        <dbReference type="PROSITE" id="PS50158"/>
    </source>
</evidence>
<feature type="compositionally biased region" description="Polar residues" evidence="2">
    <location>
        <begin position="25"/>
        <end position="53"/>
    </location>
</feature>
<sequence length="580" mass="65816">MDNSGGQGVRQDGTNNDTMNEDMVENNQQGGQQLPQDPTLNEPTVQGDQQHSQVPEEGVALNEISNPEVNAVPSEALRNEEVEHLRQDFLESMTLELEPDFEINAEIARTGILASFFEGGRLCVYLGEEAMVDKLKLLIIHEWPEQGDWSNVDMNKAVFWVKATGLPTPYLNAMNTPRIAAKAGEYKGCDIVDQRALARRGFLKFQVELSTKHQVSPGFFLDIYRGRKEWIQFQYFRLPKFCYNCGHIGHDKKACFRETVFAFPPEGAAVPAFGPWIRAESSVISCFNTRNQLNFFREDARHTQPPVNRSLTPAKEVKGKDKGKGLLKEDIPRQVQQTNENGRLKRKVIRVQEKSPGAGFGKNLKVVDNILKKPAGIKIHELTKDKGIPEELNQGRRTRSVSPRALRIHNKGKLTSKESENEILKKYSSHLIPTEADGRVITTIMAHIGPTYEQMIDKPHKELCKYRNLHNHPEPTHFPWPIYAEEIKLVEELMGPAPINKYEPTPTLFHDPVDVSKLVHDCPQQRKRKASWTLIPYVQRTEENTREFSQEIPILPEFSPKSIENPFKMASGASTSSLSR</sequence>
<reference evidence="4" key="2">
    <citation type="submission" date="2021-03" db="UniProtKB">
        <authorList>
            <consortium name="EnsemblPlants"/>
        </authorList>
    </citation>
    <scope>IDENTIFICATION</scope>
</reference>
<dbReference type="Proteomes" id="UP000596661">
    <property type="component" value="Chromosome 6"/>
</dbReference>
<dbReference type="InterPro" id="IPR001878">
    <property type="entry name" value="Znf_CCHC"/>
</dbReference>
<evidence type="ECO:0000256" key="1">
    <source>
        <dbReference type="PROSITE-ProRule" id="PRU00047"/>
    </source>
</evidence>
<dbReference type="AlphaFoldDB" id="A0A803PUX1"/>
<name>A0A803PUX1_CANSA</name>
<dbReference type="PANTHER" id="PTHR31286:SF178">
    <property type="entry name" value="DUF4283 DOMAIN-CONTAINING PROTEIN"/>
    <property type="match status" value="1"/>
</dbReference>
<dbReference type="PANTHER" id="PTHR31286">
    <property type="entry name" value="GLYCINE-RICH CELL WALL STRUCTURAL PROTEIN 1.8-LIKE"/>
    <property type="match status" value="1"/>
</dbReference>
<evidence type="ECO:0000313" key="4">
    <source>
        <dbReference type="EnsemblPlants" id="cds.evm.model.06.1536"/>
    </source>
</evidence>
<accession>A0A803PUX1</accession>
<dbReference type="EMBL" id="UZAU01000614">
    <property type="status" value="NOT_ANNOTATED_CDS"/>
    <property type="molecule type" value="Genomic_DNA"/>
</dbReference>
<keyword evidence="1" id="KW-0862">Zinc</keyword>
<evidence type="ECO:0000313" key="5">
    <source>
        <dbReference type="Proteomes" id="UP000596661"/>
    </source>
</evidence>
<keyword evidence="1" id="KW-0479">Metal-binding</keyword>
<dbReference type="InterPro" id="IPR040256">
    <property type="entry name" value="At4g02000-like"/>
</dbReference>
<dbReference type="Gramene" id="evm.model.06.1536">
    <property type="protein sequence ID" value="cds.evm.model.06.1536"/>
    <property type="gene ID" value="evm.TU.06.1536"/>
</dbReference>
<dbReference type="GO" id="GO:0008270">
    <property type="term" value="F:zinc ion binding"/>
    <property type="evidence" value="ECO:0007669"/>
    <property type="project" value="UniProtKB-KW"/>
</dbReference>
<feature type="region of interest" description="Disordered" evidence="2">
    <location>
        <begin position="1"/>
        <end position="56"/>
    </location>
</feature>
<dbReference type="InterPro" id="IPR025836">
    <property type="entry name" value="Zn_knuckle_CX2CX4HX4C"/>
</dbReference>
<reference evidence="4" key="1">
    <citation type="submission" date="2018-11" db="EMBL/GenBank/DDBJ databases">
        <authorList>
            <person name="Grassa J C."/>
        </authorList>
    </citation>
    <scope>NUCLEOTIDE SEQUENCE [LARGE SCALE GENOMIC DNA]</scope>
</reference>
<dbReference type="Pfam" id="PF14392">
    <property type="entry name" value="zf-CCHC_4"/>
    <property type="match status" value="1"/>
</dbReference>
<keyword evidence="1" id="KW-0863">Zinc-finger</keyword>
<dbReference type="PROSITE" id="PS50158">
    <property type="entry name" value="ZF_CCHC"/>
    <property type="match status" value="1"/>
</dbReference>
<protein>
    <recommendedName>
        <fullName evidence="3">CCHC-type domain-containing protein</fullName>
    </recommendedName>
</protein>
<feature type="domain" description="CCHC-type" evidence="3">
    <location>
        <begin position="242"/>
        <end position="255"/>
    </location>
</feature>